<accession>B2KCH1</accession>
<keyword evidence="2" id="KW-1185">Reference proteome</keyword>
<proteinExistence type="predicted"/>
<sequence length="49" mass="5435">MENNKTGTYKYDAKTGKVIKISSDIPKKNNTEEGFSCPHAHVCGSHCKH</sequence>
<dbReference type="STRING" id="445932.Emin_0537"/>
<dbReference type="RefSeq" id="WP_012414707.1">
    <property type="nucleotide sequence ID" value="NC_010644.1"/>
</dbReference>
<dbReference type="HOGENOM" id="CLU_3135165_0_0_0"/>
<dbReference type="EMBL" id="CP001055">
    <property type="protein sequence ID" value="ACC98092.1"/>
    <property type="molecule type" value="Genomic_DNA"/>
</dbReference>
<dbReference type="Proteomes" id="UP000001029">
    <property type="component" value="Chromosome"/>
</dbReference>
<dbReference type="KEGG" id="emi:Emin_0537"/>
<name>B2KCH1_ELUMP</name>
<gene>
    <name evidence="1" type="ordered locus">Emin_0537</name>
</gene>
<evidence type="ECO:0000313" key="2">
    <source>
        <dbReference type="Proteomes" id="UP000001029"/>
    </source>
</evidence>
<organism evidence="1 2">
    <name type="scientific">Elusimicrobium minutum (strain Pei191)</name>
    <dbReference type="NCBI Taxonomy" id="445932"/>
    <lineage>
        <taxon>Bacteria</taxon>
        <taxon>Pseudomonadati</taxon>
        <taxon>Elusimicrobiota</taxon>
        <taxon>Elusimicrobia</taxon>
        <taxon>Elusimicrobiales</taxon>
        <taxon>Elusimicrobiaceae</taxon>
        <taxon>Elusimicrobium</taxon>
    </lineage>
</organism>
<dbReference type="AlphaFoldDB" id="B2KCH1"/>
<evidence type="ECO:0000313" key="1">
    <source>
        <dbReference type="EMBL" id="ACC98092.1"/>
    </source>
</evidence>
<protein>
    <submittedName>
        <fullName evidence="1">Uncharacterized protein</fullName>
    </submittedName>
</protein>
<reference evidence="1 2" key="1">
    <citation type="journal article" date="2009" name="Appl. Environ. Microbiol.">
        <title>Genomic analysis of 'Elusimicrobium minutum,' the first cultivated representative of the phylum 'Elusimicrobia' (formerly termite group 1).</title>
        <authorList>
            <person name="Herlemann D.P.R."/>
            <person name="Geissinger O."/>
            <person name="Ikeda-Ohtsubo W."/>
            <person name="Kunin V."/>
            <person name="Sun H."/>
            <person name="Lapidus A."/>
            <person name="Hugenholtz P."/>
            <person name="Brune A."/>
        </authorList>
    </citation>
    <scope>NUCLEOTIDE SEQUENCE [LARGE SCALE GENOMIC DNA]</scope>
    <source>
        <strain evidence="1 2">Pei191</strain>
    </source>
</reference>